<dbReference type="GO" id="GO:0042884">
    <property type="term" value="P:microcin transport"/>
    <property type="evidence" value="ECO:0007669"/>
    <property type="project" value="TreeGrafter"/>
</dbReference>
<accession>A0A382RCI1</accession>
<dbReference type="GO" id="GO:0030288">
    <property type="term" value="C:outer membrane-bounded periplasmic space"/>
    <property type="evidence" value="ECO:0007669"/>
    <property type="project" value="TreeGrafter"/>
</dbReference>
<dbReference type="Gene3D" id="3.40.190.10">
    <property type="entry name" value="Periplasmic binding protein-like II"/>
    <property type="match status" value="1"/>
</dbReference>
<evidence type="ECO:0000259" key="2">
    <source>
        <dbReference type="Pfam" id="PF00496"/>
    </source>
</evidence>
<dbReference type="InterPro" id="IPR039424">
    <property type="entry name" value="SBP_5"/>
</dbReference>
<evidence type="ECO:0000313" key="3">
    <source>
        <dbReference type="EMBL" id="SVC94942.1"/>
    </source>
</evidence>
<feature type="domain" description="Solute-binding protein family 5" evidence="2">
    <location>
        <begin position="121"/>
        <end position="180"/>
    </location>
</feature>
<gene>
    <name evidence="3" type="ORF">METZ01_LOCUS347796</name>
</gene>
<dbReference type="GO" id="GO:0015833">
    <property type="term" value="P:peptide transport"/>
    <property type="evidence" value="ECO:0007669"/>
    <property type="project" value="TreeGrafter"/>
</dbReference>
<reference evidence="3" key="1">
    <citation type="submission" date="2018-05" db="EMBL/GenBank/DDBJ databases">
        <authorList>
            <person name="Lanie J.A."/>
            <person name="Ng W.-L."/>
            <person name="Kazmierczak K.M."/>
            <person name="Andrzejewski T.M."/>
            <person name="Davidsen T.M."/>
            <person name="Wayne K.J."/>
            <person name="Tettelin H."/>
            <person name="Glass J.I."/>
            <person name="Rusch D."/>
            <person name="Podicherti R."/>
            <person name="Tsui H.-C.T."/>
            <person name="Winkler M.E."/>
        </authorList>
    </citation>
    <scope>NUCLEOTIDE SEQUENCE</scope>
</reference>
<keyword evidence="1" id="KW-0732">Signal</keyword>
<name>A0A382RCI1_9ZZZZ</name>
<dbReference type="Pfam" id="PF00496">
    <property type="entry name" value="SBP_bac_5"/>
    <property type="match status" value="1"/>
</dbReference>
<dbReference type="AlphaFoldDB" id="A0A382RCI1"/>
<protein>
    <recommendedName>
        <fullName evidence="2">Solute-binding protein family 5 domain-containing protein</fullName>
    </recommendedName>
</protein>
<dbReference type="PANTHER" id="PTHR30290">
    <property type="entry name" value="PERIPLASMIC BINDING COMPONENT OF ABC TRANSPORTER"/>
    <property type="match status" value="1"/>
</dbReference>
<sequence>MNFLQLFFITLITSNYLFAEWDYVTIPPGADPSVSAENGGNGFENISSSLGYQTHIFSEDEIKYFGSDKAIKGGTLDDVATRFPATMRLFGKEANYLENYWIEILCYESLLSSHPLTADPVIPKLASHWKISEDKKNFWFRINPDARWADGRRVTAEDVVATWFLRMDETILDPSQQVTYGKFEEPIAESMYIVSVEAKETQWRNFQNFAY</sequence>
<dbReference type="InterPro" id="IPR000914">
    <property type="entry name" value="SBP_5_dom"/>
</dbReference>
<dbReference type="SUPFAM" id="SSF53850">
    <property type="entry name" value="Periplasmic binding protein-like II"/>
    <property type="match status" value="1"/>
</dbReference>
<dbReference type="PANTHER" id="PTHR30290:SF64">
    <property type="entry name" value="ABC TRANSPORTER PERIPLASMIC BINDING PROTEIN"/>
    <property type="match status" value="1"/>
</dbReference>
<dbReference type="EMBL" id="UINC01120448">
    <property type="protein sequence ID" value="SVC94942.1"/>
    <property type="molecule type" value="Genomic_DNA"/>
</dbReference>
<feature type="non-terminal residue" evidence="3">
    <location>
        <position position="211"/>
    </location>
</feature>
<proteinExistence type="predicted"/>
<dbReference type="GO" id="GO:1904680">
    <property type="term" value="F:peptide transmembrane transporter activity"/>
    <property type="evidence" value="ECO:0007669"/>
    <property type="project" value="TreeGrafter"/>
</dbReference>
<evidence type="ECO:0000256" key="1">
    <source>
        <dbReference type="ARBA" id="ARBA00022729"/>
    </source>
</evidence>
<organism evidence="3">
    <name type="scientific">marine metagenome</name>
    <dbReference type="NCBI Taxonomy" id="408172"/>
    <lineage>
        <taxon>unclassified sequences</taxon>
        <taxon>metagenomes</taxon>
        <taxon>ecological metagenomes</taxon>
    </lineage>
</organism>